<proteinExistence type="inferred from homology"/>
<evidence type="ECO:0000256" key="3">
    <source>
        <dbReference type="SAM" id="MobiDB-lite"/>
    </source>
</evidence>
<evidence type="ECO:0008006" key="6">
    <source>
        <dbReference type="Google" id="ProtNLM"/>
    </source>
</evidence>
<feature type="compositionally biased region" description="Polar residues" evidence="3">
    <location>
        <begin position="925"/>
        <end position="960"/>
    </location>
</feature>
<feature type="region of interest" description="Disordered" evidence="3">
    <location>
        <begin position="861"/>
        <end position="978"/>
    </location>
</feature>
<dbReference type="PANTHER" id="PTHR12634:SF8">
    <property type="entry name" value="FIERY MOUNTAIN, ISOFORM D"/>
    <property type="match status" value="1"/>
</dbReference>
<dbReference type="PANTHER" id="PTHR12634">
    <property type="entry name" value="SIT4 YEAST -ASSOCIATING PROTEIN-RELATED"/>
    <property type="match status" value="1"/>
</dbReference>
<evidence type="ECO:0000256" key="2">
    <source>
        <dbReference type="ARBA" id="ARBA00023306"/>
    </source>
</evidence>
<reference evidence="4 5" key="1">
    <citation type="submission" date="2024-02" db="EMBL/GenBank/DDBJ databases">
        <authorList>
            <person name="Daric V."/>
            <person name="Darras S."/>
        </authorList>
    </citation>
    <scope>NUCLEOTIDE SEQUENCE [LARGE SCALE GENOMIC DNA]</scope>
</reference>
<dbReference type="EMBL" id="CAWYQH010000163">
    <property type="protein sequence ID" value="CAK8696671.1"/>
    <property type="molecule type" value="Genomic_DNA"/>
</dbReference>
<feature type="compositionally biased region" description="Basic and acidic residues" evidence="3">
    <location>
        <begin position="864"/>
        <end position="875"/>
    </location>
</feature>
<gene>
    <name evidence="4" type="ORF">CVLEPA_LOCUS30007</name>
</gene>
<keyword evidence="5" id="KW-1185">Reference proteome</keyword>
<comment type="caution">
    <text evidence="4">The sequence shown here is derived from an EMBL/GenBank/DDBJ whole genome shotgun (WGS) entry which is preliminary data.</text>
</comment>
<evidence type="ECO:0000256" key="1">
    <source>
        <dbReference type="ARBA" id="ARBA00006180"/>
    </source>
</evidence>
<feature type="region of interest" description="Disordered" evidence="3">
    <location>
        <begin position="414"/>
        <end position="434"/>
    </location>
</feature>
<keyword evidence="2" id="KW-0131">Cell cycle</keyword>
<comment type="similarity">
    <text evidence="1">Belongs to the SAPS family.</text>
</comment>
<feature type="region of interest" description="Disordered" evidence="3">
    <location>
        <begin position="696"/>
        <end position="716"/>
    </location>
</feature>
<feature type="compositionally biased region" description="Polar residues" evidence="3">
    <location>
        <begin position="904"/>
        <end position="915"/>
    </location>
</feature>
<accession>A0ABP0GY51</accession>
<feature type="region of interest" description="Disordered" evidence="3">
    <location>
        <begin position="530"/>
        <end position="551"/>
    </location>
</feature>
<organism evidence="4 5">
    <name type="scientific">Clavelina lepadiformis</name>
    <name type="common">Light-bulb sea squirt</name>
    <name type="synonym">Ascidia lepadiformis</name>
    <dbReference type="NCBI Taxonomy" id="159417"/>
    <lineage>
        <taxon>Eukaryota</taxon>
        <taxon>Metazoa</taxon>
        <taxon>Chordata</taxon>
        <taxon>Tunicata</taxon>
        <taxon>Ascidiacea</taxon>
        <taxon>Aplousobranchia</taxon>
        <taxon>Clavelinidae</taxon>
        <taxon>Clavelina</taxon>
    </lineage>
</organism>
<name>A0ABP0GY51_CLALP</name>
<dbReference type="Proteomes" id="UP001642483">
    <property type="component" value="Unassembled WGS sequence"/>
</dbReference>
<protein>
    <recommendedName>
        <fullName evidence="6">Serine/threonine-protein phosphatase 6 regulatory subunit 3</fullName>
    </recommendedName>
</protein>
<dbReference type="Pfam" id="PF04499">
    <property type="entry name" value="SAPS"/>
    <property type="match status" value="1"/>
</dbReference>
<evidence type="ECO:0000313" key="5">
    <source>
        <dbReference type="Proteomes" id="UP001642483"/>
    </source>
</evidence>
<dbReference type="InterPro" id="IPR007587">
    <property type="entry name" value="SAPS"/>
</dbReference>
<evidence type="ECO:0000313" key="4">
    <source>
        <dbReference type="EMBL" id="CAK8696671.1"/>
    </source>
</evidence>
<sequence length="978" mass="109753">MFWKFATTSNIDTLLEKEDITLQDLMDDDDILQECKGQNAKLIDFLCRLDVMEELVGLIITDPPDETNDGIKYKYPNIACELLTCDVPQMNDILGETESLREKLFSFLECEEILNPLLASFFSKVMGILLSRKPEPTLEFIKSRDDFLGSVLKHLETSAIMDLLLRLVTCVEAVDLRAQILSWLNGNNLVERLIGLIDPSADDEFHCNSAQSLCDIIRLSREHMYTMQESAQEDPLLATLERKETVQLLLKHMFDYGINESVIINGISVLLALLEIRRPAPFGFPEMAPELTQLDVERLACGVSKTLHGLSDRLSDFYHLLENPPSKKIMHCTFGELNPPLGNTRLHVGKLLSAILITNTHNINVQLSELHVFNALLDLFFRYEYNNFLHTQVVHCVQTVLGNAVTVGFSPCCSTKSSTEKEMEKDDDDDTDNPRKVAPLLTHLFEDCRIIQRILDAWDDSKCCEAEGATHRKGNMGHLTLITNHIVENMDKGANSERIHQFIEGMPEEDQDRWRKFVTEPLAEVNERNSRELGGHNPMHFSSDDDGEDIAFNPNSAQQAFTNYQIQQITSDFIDQFGFADGDIIDQEETDKFDKINSVDFNVHTEIDSSNQDLFEDVCKATLPSFGESSDEDDDKDFFESAIRFDDNHQQLNEPAGCDLNFVSSFPTSAERFSGEQNFTNDDKVQNTEFHHVATSGTSISISETSQSQGEWISTSKENDCVVDSSDHVYQKGSPTQVLQEDKSAWITSGEKSIISEHTEGWANFDNMDCTPRNDSTLPTSSLDVSGEEYICNSTTQNVSSDNQPCMTSENFKLMPLQMDVESDAQLYTSQQTEPSTILPLKDEADAELSCVVMLSADSPELIDDTKEETPHQEQVEYSPEPIVTPLSIDEQNRPEVSSEDLQKQSSTSETISHSTMEHELAANYDNSTPALLTPCSSFNPVSTSISNDPVFIETSSSEHIQSEETSDVADGCDSKSP</sequence>
<feature type="compositionally biased region" description="Low complexity" evidence="3">
    <location>
        <begin position="696"/>
        <end position="711"/>
    </location>
</feature>